<dbReference type="Proteomes" id="UP001230005">
    <property type="component" value="Unassembled WGS sequence"/>
</dbReference>
<dbReference type="SUPFAM" id="SSF53067">
    <property type="entry name" value="Actin-like ATPase domain"/>
    <property type="match status" value="1"/>
</dbReference>
<proteinExistence type="predicted"/>
<dbReference type="Pfam" id="PF17989">
    <property type="entry name" value="ALP_N"/>
    <property type="match status" value="1"/>
</dbReference>
<dbReference type="EMBL" id="JAUSUG010000038">
    <property type="protein sequence ID" value="MDQ0257932.1"/>
    <property type="molecule type" value="Genomic_DNA"/>
</dbReference>
<organism evidence="2 3">
    <name type="scientific">Evansella vedderi</name>
    <dbReference type="NCBI Taxonomy" id="38282"/>
    <lineage>
        <taxon>Bacteria</taxon>
        <taxon>Bacillati</taxon>
        <taxon>Bacillota</taxon>
        <taxon>Bacilli</taxon>
        <taxon>Bacillales</taxon>
        <taxon>Bacillaceae</taxon>
        <taxon>Evansella</taxon>
    </lineage>
</organism>
<gene>
    <name evidence="2" type="ORF">J2S74_005395</name>
</gene>
<evidence type="ECO:0000313" key="2">
    <source>
        <dbReference type="EMBL" id="MDQ0257932.1"/>
    </source>
</evidence>
<dbReference type="CDD" id="cd10227">
    <property type="entry name" value="ASKHA_NBD_ParM-like"/>
    <property type="match status" value="1"/>
</dbReference>
<dbReference type="Gene3D" id="3.30.420.40">
    <property type="match status" value="1"/>
</dbReference>
<dbReference type="RefSeq" id="WP_307332438.1">
    <property type="nucleotide sequence ID" value="NZ_JAUSUG010000038.1"/>
</dbReference>
<dbReference type="InterPro" id="IPR043129">
    <property type="entry name" value="ATPase_NBD"/>
</dbReference>
<keyword evidence="3" id="KW-1185">Reference proteome</keyword>
<comment type="caution">
    <text evidence="2">The sequence shown here is derived from an EMBL/GenBank/DDBJ whole genome shotgun (WGS) entry which is preliminary data.</text>
</comment>
<dbReference type="InterPro" id="IPR040607">
    <property type="entry name" value="ALP_N"/>
</dbReference>
<reference evidence="2 3" key="1">
    <citation type="submission" date="2023-07" db="EMBL/GenBank/DDBJ databases">
        <title>Genomic Encyclopedia of Type Strains, Phase IV (KMG-IV): sequencing the most valuable type-strain genomes for metagenomic binning, comparative biology and taxonomic classification.</title>
        <authorList>
            <person name="Goeker M."/>
        </authorList>
    </citation>
    <scope>NUCLEOTIDE SEQUENCE [LARGE SCALE GENOMIC DNA]</scope>
    <source>
        <strain evidence="2 3">DSM 9768</strain>
    </source>
</reference>
<sequence length="287" mass="32139">MALRSNDAGNFQSKLISAYGEMMIPSNITHYRERSLDEERFGKYDLIVEYEDRKYFAGTLAMNEDEFADFGESSNMFGNTKAHEEAKLRTIISLALSKATGDVQLVVGQPIKKHKDNEKKKIIQMLKGPQKIIINDITYEFAITDVAVAAEGSSAYFAIDKEVREQHEVIRIIDAGSGTVNCGTIYLGKKTDKGSDTFNFGRNTIKTDVKSFAEGILKKTTGLKWNQEDRVFVCGGSAYEIINTIQNHYENAEVIKPRIQVGSTMKRIHPVYANAAGYYEIARGLYG</sequence>
<evidence type="ECO:0000259" key="1">
    <source>
        <dbReference type="Pfam" id="PF17989"/>
    </source>
</evidence>
<name>A0ABU0A368_9BACI</name>
<evidence type="ECO:0000313" key="3">
    <source>
        <dbReference type="Proteomes" id="UP001230005"/>
    </source>
</evidence>
<protein>
    <submittedName>
        <fullName evidence="2">Plasmid segregation protein ParM</fullName>
    </submittedName>
</protein>
<accession>A0ABU0A368</accession>
<feature type="domain" description="Actin-like protein N-terminal" evidence="1">
    <location>
        <begin position="7"/>
        <end position="152"/>
    </location>
</feature>